<dbReference type="PIRSF" id="PIRSF005353">
    <property type="entry name" value="PbuG"/>
    <property type="match status" value="1"/>
</dbReference>
<evidence type="ECO:0000313" key="10">
    <source>
        <dbReference type="EMBL" id="MBM7646599.1"/>
    </source>
</evidence>
<evidence type="ECO:0000256" key="2">
    <source>
        <dbReference type="ARBA" id="ARBA00005697"/>
    </source>
</evidence>
<dbReference type="InterPro" id="IPR026033">
    <property type="entry name" value="Azg-like_bact_archaea"/>
</dbReference>
<protein>
    <submittedName>
        <fullName evidence="10">AGZA family xanthine/uracil permease-like MFS transporter</fullName>
    </submittedName>
</protein>
<comment type="similarity">
    <text evidence="2 8">Belongs to the nucleobase:cation symporter-2 (NCS2) (TC 2.A.40) family. Azg-like subfamily.</text>
</comment>
<organism evidence="10 11">
    <name type="scientific">Scopulibacillus daqui</name>
    <dbReference type="NCBI Taxonomy" id="1469162"/>
    <lineage>
        <taxon>Bacteria</taxon>
        <taxon>Bacillati</taxon>
        <taxon>Bacillota</taxon>
        <taxon>Bacilli</taxon>
        <taxon>Bacillales</taxon>
        <taxon>Sporolactobacillaceae</taxon>
        <taxon>Scopulibacillus</taxon>
    </lineage>
</organism>
<keyword evidence="6 8" id="KW-1133">Transmembrane helix</keyword>
<feature type="transmembrane region" description="Helical" evidence="9">
    <location>
        <begin position="316"/>
        <end position="335"/>
    </location>
</feature>
<feature type="transmembrane region" description="Helical" evidence="9">
    <location>
        <begin position="247"/>
        <end position="276"/>
    </location>
</feature>
<dbReference type="Proteomes" id="UP000808914">
    <property type="component" value="Unassembled WGS sequence"/>
</dbReference>
<keyword evidence="7 8" id="KW-0472">Membrane</keyword>
<evidence type="ECO:0000256" key="1">
    <source>
        <dbReference type="ARBA" id="ARBA00004651"/>
    </source>
</evidence>
<dbReference type="Pfam" id="PF00860">
    <property type="entry name" value="Xan_ur_permease"/>
    <property type="match status" value="1"/>
</dbReference>
<comment type="subcellular location">
    <subcellularLocation>
        <location evidence="1 8">Cell membrane</location>
        <topology evidence="1 8">Multi-pass membrane protein</topology>
    </subcellularLocation>
</comment>
<evidence type="ECO:0000256" key="3">
    <source>
        <dbReference type="ARBA" id="ARBA00022448"/>
    </source>
</evidence>
<evidence type="ECO:0000256" key="8">
    <source>
        <dbReference type="PIRNR" id="PIRNR005353"/>
    </source>
</evidence>
<evidence type="ECO:0000256" key="9">
    <source>
        <dbReference type="SAM" id="Phobius"/>
    </source>
</evidence>
<gene>
    <name evidence="10" type="ORF">JOD45_002830</name>
</gene>
<name>A0ABS2Q2S6_9BACL</name>
<keyword evidence="3 8" id="KW-0813">Transport</keyword>
<comment type="caution">
    <text evidence="10">The sequence shown here is derived from an EMBL/GenBank/DDBJ whole genome shotgun (WGS) entry which is preliminary data.</text>
</comment>
<feature type="transmembrane region" description="Helical" evidence="9">
    <location>
        <begin position="23"/>
        <end position="40"/>
    </location>
</feature>
<dbReference type="InterPro" id="IPR006043">
    <property type="entry name" value="NCS2"/>
</dbReference>
<proteinExistence type="inferred from homology"/>
<accession>A0ABS2Q2S6</accession>
<dbReference type="PANTHER" id="PTHR43337">
    <property type="entry name" value="XANTHINE/URACIL PERMEASE C887.17-RELATED"/>
    <property type="match status" value="1"/>
</dbReference>
<feature type="transmembrane region" description="Helical" evidence="9">
    <location>
        <begin position="342"/>
        <end position="364"/>
    </location>
</feature>
<feature type="transmembrane region" description="Helical" evidence="9">
    <location>
        <begin position="198"/>
        <end position="215"/>
    </location>
</feature>
<sequence>MNHNWIARYFGFSQFNTSFKQETVAGLTTFLSMAYILFVNPTILSDAGMDKGAVFTATAITAAFGTLVMGILAKYPIAIAPGMGTNAFFTYTVVISMGIPWQTALAGVLVAGIIFLLITVFRLREMIINAIPEELKRAAAAGIGIYIAFIGLKGAGIIVGNKDTLVSLGDLSKPGTLLSIFGLLVTIILVIRNVKGGIFYGLVITAIVGMIFKVVPLPHRIVSSVPSVAPTFGAALNHVTDIKTMNLIVVVITFLFVVFFDTAGTIIAIASQAGFIKNNKLPRIGRALFADSSSAVVGALFGTSPTSAYIESSAGVAAGGRTGFTSVVVGILFLFGMFFSPLLTVVTSQITAPALIIVGVLMAGSLKDIDWSNLEIAIPAFLTVVGMPLSYSIATGIALGFIIYPISMAVKGRIKEVHPIVYVLFIIFVLYFIFLS</sequence>
<keyword evidence="4 8" id="KW-1003">Cell membrane</keyword>
<feature type="transmembrane region" description="Helical" evidence="9">
    <location>
        <begin position="376"/>
        <end position="404"/>
    </location>
</feature>
<evidence type="ECO:0000256" key="4">
    <source>
        <dbReference type="ARBA" id="ARBA00022475"/>
    </source>
</evidence>
<reference evidence="10 11" key="1">
    <citation type="submission" date="2021-01" db="EMBL/GenBank/DDBJ databases">
        <title>Genomic Encyclopedia of Type Strains, Phase IV (KMG-IV): sequencing the most valuable type-strain genomes for metagenomic binning, comparative biology and taxonomic classification.</title>
        <authorList>
            <person name="Goeker M."/>
        </authorList>
    </citation>
    <scope>NUCLEOTIDE SEQUENCE [LARGE SCALE GENOMIC DNA]</scope>
    <source>
        <strain evidence="10 11">DSM 28236</strain>
    </source>
</reference>
<feature type="transmembrane region" description="Helical" evidence="9">
    <location>
        <begin position="416"/>
        <end position="434"/>
    </location>
</feature>
<evidence type="ECO:0000313" key="11">
    <source>
        <dbReference type="Proteomes" id="UP000808914"/>
    </source>
</evidence>
<feature type="transmembrane region" description="Helical" evidence="9">
    <location>
        <begin position="93"/>
        <end position="118"/>
    </location>
</feature>
<keyword evidence="11" id="KW-1185">Reference proteome</keyword>
<keyword evidence="5 8" id="KW-0812">Transmembrane</keyword>
<dbReference type="EMBL" id="JAFBER010000024">
    <property type="protein sequence ID" value="MBM7646599.1"/>
    <property type="molecule type" value="Genomic_DNA"/>
</dbReference>
<feature type="transmembrane region" description="Helical" evidence="9">
    <location>
        <begin position="171"/>
        <end position="191"/>
    </location>
</feature>
<feature type="transmembrane region" description="Helical" evidence="9">
    <location>
        <begin position="138"/>
        <end position="159"/>
    </location>
</feature>
<evidence type="ECO:0000256" key="6">
    <source>
        <dbReference type="ARBA" id="ARBA00022989"/>
    </source>
</evidence>
<dbReference type="InterPro" id="IPR045018">
    <property type="entry name" value="Azg-like"/>
</dbReference>
<feature type="transmembrane region" description="Helical" evidence="9">
    <location>
        <begin position="52"/>
        <end position="73"/>
    </location>
</feature>
<evidence type="ECO:0000256" key="5">
    <source>
        <dbReference type="ARBA" id="ARBA00022692"/>
    </source>
</evidence>
<evidence type="ECO:0000256" key="7">
    <source>
        <dbReference type="ARBA" id="ARBA00023136"/>
    </source>
</evidence>
<dbReference type="PANTHER" id="PTHR43337:SF11">
    <property type="entry name" value="GUANINE_HYPOXANTHINE PERMEASE PBUG"/>
    <property type="match status" value="1"/>
</dbReference>